<proteinExistence type="predicted"/>
<evidence type="ECO:0000313" key="2">
    <source>
        <dbReference type="EMBL" id="MDS1272137.1"/>
    </source>
</evidence>
<reference evidence="3" key="1">
    <citation type="submission" date="2023-07" db="EMBL/GenBank/DDBJ databases">
        <title>Novel species in the genus Lipingzhangella isolated from Sambhar Salt Lake.</title>
        <authorList>
            <person name="Jiya N."/>
            <person name="Kajale S."/>
            <person name="Sharma A."/>
        </authorList>
    </citation>
    <scope>NUCLEOTIDE SEQUENCE [LARGE SCALE GENOMIC DNA]</scope>
    <source>
        <strain evidence="3">LS1_29</strain>
    </source>
</reference>
<dbReference type="Pfam" id="PF08044">
    <property type="entry name" value="DUF1707"/>
    <property type="match status" value="1"/>
</dbReference>
<sequence>MSEGVPPPRMRAGDADRERVLAVLRDAATDGRIDLDEHNERAERVHTARTLGELVSVTEDLLPPAEQPIQLRSEPVIALFRGERRAGRWVVPARHVSFALGTTVELDLREALMVRRHVRMHASAILGRVVVHLPDEVEVRIRGWAFLGRRHTNTRPPRSDDPPILELEGFCLLGSLRVRSPRRRWSLWRRRRRELE</sequence>
<name>A0ABU2HA06_9ACTN</name>
<keyword evidence="3" id="KW-1185">Reference proteome</keyword>
<dbReference type="PANTHER" id="PTHR40763">
    <property type="entry name" value="MEMBRANE PROTEIN-RELATED"/>
    <property type="match status" value="1"/>
</dbReference>
<dbReference type="Proteomes" id="UP001250214">
    <property type="component" value="Unassembled WGS sequence"/>
</dbReference>
<comment type="caution">
    <text evidence="2">The sequence shown here is derived from an EMBL/GenBank/DDBJ whole genome shotgun (WGS) entry which is preliminary data.</text>
</comment>
<evidence type="ECO:0000313" key="3">
    <source>
        <dbReference type="Proteomes" id="UP001250214"/>
    </source>
</evidence>
<dbReference type="InterPro" id="IPR012551">
    <property type="entry name" value="DUF1707_SHOCT-like"/>
</dbReference>
<dbReference type="RefSeq" id="WP_310913708.1">
    <property type="nucleotide sequence ID" value="NZ_JAVLVT010000010.1"/>
</dbReference>
<accession>A0ABU2HA06</accession>
<gene>
    <name evidence="2" type="ORF">RIF23_17750</name>
</gene>
<organism evidence="2 3">
    <name type="scientific">Lipingzhangella rawalii</name>
    <dbReference type="NCBI Taxonomy" id="2055835"/>
    <lineage>
        <taxon>Bacteria</taxon>
        <taxon>Bacillati</taxon>
        <taxon>Actinomycetota</taxon>
        <taxon>Actinomycetes</taxon>
        <taxon>Streptosporangiales</taxon>
        <taxon>Nocardiopsidaceae</taxon>
        <taxon>Lipingzhangella</taxon>
    </lineage>
</organism>
<feature type="domain" description="DUF1707" evidence="1">
    <location>
        <begin position="10"/>
        <end position="61"/>
    </location>
</feature>
<dbReference type="PANTHER" id="PTHR40763:SF4">
    <property type="entry name" value="DUF1707 DOMAIN-CONTAINING PROTEIN"/>
    <property type="match status" value="1"/>
</dbReference>
<dbReference type="EMBL" id="JAVLVT010000010">
    <property type="protein sequence ID" value="MDS1272137.1"/>
    <property type="molecule type" value="Genomic_DNA"/>
</dbReference>
<evidence type="ECO:0000259" key="1">
    <source>
        <dbReference type="Pfam" id="PF08044"/>
    </source>
</evidence>
<protein>
    <submittedName>
        <fullName evidence="2">DUF1707 domain-containing protein</fullName>
    </submittedName>
</protein>